<protein>
    <submittedName>
        <fullName evidence="3">Uncharacterized protein</fullName>
    </submittedName>
</protein>
<gene>
    <name evidence="3" type="ORF">KL859_23420</name>
</gene>
<accession>A0ABS6HSY7</accession>
<evidence type="ECO:0000256" key="1">
    <source>
        <dbReference type="SAM" id="MobiDB-lite"/>
    </source>
</evidence>
<evidence type="ECO:0000256" key="2">
    <source>
        <dbReference type="SAM" id="SignalP"/>
    </source>
</evidence>
<organism evidence="3 4">
    <name type="scientific">Mycolicibacterium goodii</name>
    <name type="common">Mycobacterium goodii</name>
    <dbReference type="NCBI Taxonomy" id="134601"/>
    <lineage>
        <taxon>Bacteria</taxon>
        <taxon>Bacillati</taxon>
        <taxon>Actinomycetota</taxon>
        <taxon>Actinomycetes</taxon>
        <taxon>Mycobacteriales</taxon>
        <taxon>Mycobacteriaceae</taxon>
        <taxon>Mycolicibacterium</taxon>
    </lineage>
</organism>
<feature type="chain" id="PRO_5047212757" evidence="2">
    <location>
        <begin position="32"/>
        <end position="163"/>
    </location>
</feature>
<keyword evidence="4" id="KW-1185">Reference proteome</keyword>
<feature type="signal peptide" evidence="2">
    <location>
        <begin position="1"/>
        <end position="31"/>
    </location>
</feature>
<name>A0ABS6HSY7_MYCGD</name>
<reference evidence="3 4" key="1">
    <citation type="submission" date="2021-05" db="EMBL/GenBank/DDBJ databases">
        <title>Draft Genome Sequences of Clinical Respiratory Isolates of Mycobacterium goodii Recovered in Ireland.</title>
        <authorList>
            <person name="Flanagan P.R."/>
            <person name="Mok S."/>
            <person name="Roycroft E."/>
            <person name="Rogers T.R."/>
            <person name="Fitzgibbon M."/>
        </authorList>
    </citation>
    <scope>NUCLEOTIDE SEQUENCE [LARGE SCALE GENOMIC DNA]</scope>
    <source>
        <strain evidence="3 4">14IE55</strain>
    </source>
</reference>
<keyword evidence="2" id="KW-0732">Signal</keyword>
<dbReference type="Proteomes" id="UP000696413">
    <property type="component" value="Unassembled WGS sequence"/>
</dbReference>
<dbReference type="EMBL" id="JAHBOM010000019">
    <property type="protein sequence ID" value="MBU8825811.1"/>
    <property type="molecule type" value="Genomic_DNA"/>
</dbReference>
<feature type="region of interest" description="Disordered" evidence="1">
    <location>
        <begin position="129"/>
        <end position="163"/>
    </location>
</feature>
<dbReference type="RefSeq" id="WP_100519836.1">
    <property type="nucleotide sequence ID" value="NZ_CP092364.2"/>
</dbReference>
<comment type="caution">
    <text evidence="3">The sequence shown here is derived from an EMBL/GenBank/DDBJ whole genome shotgun (WGS) entry which is preliminary data.</text>
</comment>
<sequence>MAIFDRFNCGVVAAGAALCGVALVLSPVASAVTPRVTGGYECLNQQAGTADGAACAPAAPLNEMAGVPLAAPGPVVPPLAPPVPPVPVVPPPLVPPLAPPVPPVVPPAGVPPVAAAPIAAAAGPAAGAPLLEMSGLGGKGQPTGPAPAGAPTPGQPALPGPQH</sequence>
<proteinExistence type="predicted"/>
<feature type="compositionally biased region" description="Pro residues" evidence="1">
    <location>
        <begin position="144"/>
        <end position="163"/>
    </location>
</feature>
<evidence type="ECO:0000313" key="3">
    <source>
        <dbReference type="EMBL" id="MBU8825811.1"/>
    </source>
</evidence>
<evidence type="ECO:0000313" key="4">
    <source>
        <dbReference type="Proteomes" id="UP000696413"/>
    </source>
</evidence>